<dbReference type="AlphaFoldDB" id="A0A067N0T1"/>
<dbReference type="Proteomes" id="UP000027195">
    <property type="component" value="Unassembled WGS sequence"/>
</dbReference>
<protein>
    <submittedName>
        <fullName evidence="1">Uncharacterized protein</fullName>
    </submittedName>
</protein>
<proteinExistence type="predicted"/>
<gene>
    <name evidence="1" type="ORF">BOTBODRAFT_79959</name>
</gene>
<evidence type="ECO:0000313" key="2">
    <source>
        <dbReference type="Proteomes" id="UP000027195"/>
    </source>
</evidence>
<reference evidence="2" key="1">
    <citation type="journal article" date="2014" name="Proc. Natl. Acad. Sci. U.S.A.">
        <title>Extensive sampling of basidiomycete genomes demonstrates inadequacy of the white-rot/brown-rot paradigm for wood decay fungi.</title>
        <authorList>
            <person name="Riley R."/>
            <person name="Salamov A.A."/>
            <person name="Brown D.W."/>
            <person name="Nagy L.G."/>
            <person name="Floudas D."/>
            <person name="Held B.W."/>
            <person name="Levasseur A."/>
            <person name="Lombard V."/>
            <person name="Morin E."/>
            <person name="Otillar R."/>
            <person name="Lindquist E.A."/>
            <person name="Sun H."/>
            <person name="LaButti K.M."/>
            <person name="Schmutz J."/>
            <person name="Jabbour D."/>
            <person name="Luo H."/>
            <person name="Baker S.E."/>
            <person name="Pisabarro A.G."/>
            <person name="Walton J.D."/>
            <person name="Blanchette R.A."/>
            <person name="Henrissat B."/>
            <person name="Martin F."/>
            <person name="Cullen D."/>
            <person name="Hibbett D.S."/>
            <person name="Grigoriev I.V."/>
        </authorList>
    </citation>
    <scope>NUCLEOTIDE SEQUENCE [LARGE SCALE GENOMIC DNA]</scope>
    <source>
        <strain evidence="2">FD-172 SS1</strain>
    </source>
</reference>
<keyword evidence="2" id="KW-1185">Reference proteome</keyword>
<dbReference type="HOGENOM" id="CLU_197758_0_0_1"/>
<dbReference type="EMBL" id="KL198024">
    <property type="protein sequence ID" value="KDQ17356.1"/>
    <property type="molecule type" value="Genomic_DNA"/>
</dbReference>
<feature type="non-terminal residue" evidence="1">
    <location>
        <position position="60"/>
    </location>
</feature>
<dbReference type="OrthoDB" id="2443892at2759"/>
<organism evidence="1 2">
    <name type="scientific">Botryobasidium botryosum (strain FD-172 SS1)</name>
    <dbReference type="NCBI Taxonomy" id="930990"/>
    <lineage>
        <taxon>Eukaryota</taxon>
        <taxon>Fungi</taxon>
        <taxon>Dikarya</taxon>
        <taxon>Basidiomycota</taxon>
        <taxon>Agaricomycotina</taxon>
        <taxon>Agaricomycetes</taxon>
        <taxon>Cantharellales</taxon>
        <taxon>Botryobasidiaceae</taxon>
        <taxon>Botryobasidium</taxon>
    </lineage>
</organism>
<dbReference type="InParanoid" id="A0A067N0T1"/>
<feature type="non-terminal residue" evidence="1">
    <location>
        <position position="1"/>
    </location>
</feature>
<sequence>LLHVADYIKWLGPPWAYWEFAMERLCGRLRQLVLSHVHPYSGLTRRTQIIEEVSLVNLRY</sequence>
<name>A0A067N0T1_BOTB1</name>
<accession>A0A067N0T1</accession>
<evidence type="ECO:0000313" key="1">
    <source>
        <dbReference type="EMBL" id="KDQ17356.1"/>
    </source>
</evidence>